<dbReference type="AlphaFoldDB" id="A0A9D4FXA8"/>
<keyword evidence="8" id="KW-1185">Reference proteome</keyword>
<dbReference type="PANTHER" id="PTHR21346:SF0">
    <property type="entry name" value="RE45833P"/>
    <property type="match status" value="1"/>
</dbReference>
<comment type="subcellular location">
    <subcellularLocation>
        <location evidence="1">Mitochondrion outer membrane</location>
        <topology evidence="1">Multi-pass membrane protein</topology>
    </subcellularLocation>
</comment>
<protein>
    <recommendedName>
        <fullName evidence="9">FUN14 domain-containing protein 1</fullName>
    </recommendedName>
</protein>
<keyword evidence="4 6" id="KW-1133">Transmembrane helix</keyword>
<evidence type="ECO:0000256" key="3">
    <source>
        <dbReference type="ARBA" id="ARBA00022692"/>
    </source>
</evidence>
<evidence type="ECO:0000256" key="4">
    <source>
        <dbReference type="ARBA" id="ARBA00022989"/>
    </source>
</evidence>
<evidence type="ECO:0000256" key="6">
    <source>
        <dbReference type="SAM" id="Phobius"/>
    </source>
</evidence>
<dbReference type="InterPro" id="IPR007014">
    <property type="entry name" value="FUN14"/>
</dbReference>
<dbReference type="Proteomes" id="UP000828390">
    <property type="component" value="Unassembled WGS sequence"/>
</dbReference>
<proteinExistence type="inferred from homology"/>
<feature type="transmembrane region" description="Helical" evidence="6">
    <location>
        <begin position="126"/>
        <end position="146"/>
    </location>
</feature>
<dbReference type="GO" id="GO:0005741">
    <property type="term" value="C:mitochondrial outer membrane"/>
    <property type="evidence" value="ECO:0007669"/>
    <property type="project" value="UniProtKB-SubCell"/>
</dbReference>
<dbReference type="GO" id="GO:0000422">
    <property type="term" value="P:autophagy of mitochondrion"/>
    <property type="evidence" value="ECO:0007669"/>
    <property type="project" value="TreeGrafter"/>
</dbReference>
<dbReference type="Pfam" id="PF04930">
    <property type="entry name" value="FUN14"/>
    <property type="match status" value="1"/>
</dbReference>
<dbReference type="PANTHER" id="PTHR21346">
    <property type="entry name" value="FUN14 DOMAIN CONTAINING"/>
    <property type="match status" value="1"/>
</dbReference>
<comment type="similarity">
    <text evidence="2">Belongs to the FUN14 family.</text>
</comment>
<evidence type="ECO:0000256" key="2">
    <source>
        <dbReference type="ARBA" id="ARBA00009160"/>
    </source>
</evidence>
<reference evidence="7" key="1">
    <citation type="journal article" date="2019" name="bioRxiv">
        <title>The Genome of the Zebra Mussel, Dreissena polymorpha: A Resource for Invasive Species Research.</title>
        <authorList>
            <person name="McCartney M.A."/>
            <person name="Auch B."/>
            <person name="Kono T."/>
            <person name="Mallez S."/>
            <person name="Zhang Y."/>
            <person name="Obille A."/>
            <person name="Becker A."/>
            <person name="Abrahante J.E."/>
            <person name="Garbe J."/>
            <person name="Badalamenti J.P."/>
            <person name="Herman A."/>
            <person name="Mangelson H."/>
            <person name="Liachko I."/>
            <person name="Sullivan S."/>
            <person name="Sone E.D."/>
            <person name="Koren S."/>
            <person name="Silverstein K.A.T."/>
            <person name="Beckman K.B."/>
            <person name="Gohl D.M."/>
        </authorList>
    </citation>
    <scope>NUCLEOTIDE SEQUENCE</scope>
    <source>
        <strain evidence="7">Duluth1</strain>
        <tissue evidence="7">Whole animal</tissue>
    </source>
</reference>
<organism evidence="7 8">
    <name type="scientific">Dreissena polymorpha</name>
    <name type="common">Zebra mussel</name>
    <name type="synonym">Mytilus polymorpha</name>
    <dbReference type="NCBI Taxonomy" id="45954"/>
    <lineage>
        <taxon>Eukaryota</taxon>
        <taxon>Metazoa</taxon>
        <taxon>Spiralia</taxon>
        <taxon>Lophotrochozoa</taxon>
        <taxon>Mollusca</taxon>
        <taxon>Bivalvia</taxon>
        <taxon>Autobranchia</taxon>
        <taxon>Heteroconchia</taxon>
        <taxon>Euheterodonta</taxon>
        <taxon>Imparidentia</taxon>
        <taxon>Neoheterodontei</taxon>
        <taxon>Myida</taxon>
        <taxon>Dreissenoidea</taxon>
        <taxon>Dreissenidae</taxon>
        <taxon>Dreissena</taxon>
    </lineage>
</organism>
<evidence type="ECO:0000313" key="8">
    <source>
        <dbReference type="Proteomes" id="UP000828390"/>
    </source>
</evidence>
<keyword evidence="3 6" id="KW-0812">Transmembrane</keyword>
<comment type="caution">
    <text evidence="7">The sequence shown here is derived from an EMBL/GenBank/DDBJ whole genome shotgun (WGS) entry which is preliminary data.</text>
</comment>
<evidence type="ECO:0000256" key="5">
    <source>
        <dbReference type="ARBA" id="ARBA00023136"/>
    </source>
</evidence>
<evidence type="ECO:0000313" key="7">
    <source>
        <dbReference type="EMBL" id="KAH3806693.1"/>
    </source>
</evidence>
<name>A0A9D4FXA8_DREPO</name>
<reference evidence="7" key="2">
    <citation type="submission" date="2020-11" db="EMBL/GenBank/DDBJ databases">
        <authorList>
            <person name="McCartney M.A."/>
            <person name="Auch B."/>
            <person name="Kono T."/>
            <person name="Mallez S."/>
            <person name="Becker A."/>
            <person name="Gohl D.M."/>
            <person name="Silverstein K.A.T."/>
            <person name="Koren S."/>
            <person name="Bechman K.B."/>
            <person name="Herman A."/>
            <person name="Abrahante J.E."/>
            <person name="Garbe J."/>
        </authorList>
    </citation>
    <scope>NUCLEOTIDE SEQUENCE</scope>
    <source>
        <strain evidence="7">Duluth1</strain>
        <tissue evidence="7">Whole animal</tissue>
    </source>
</reference>
<evidence type="ECO:0008006" key="9">
    <source>
        <dbReference type="Google" id="ProtNLM"/>
    </source>
</evidence>
<dbReference type="OrthoDB" id="163794at2759"/>
<accession>A0A9D4FXA8</accession>
<dbReference type="EMBL" id="JAIWYP010000006">
    <property type="protein sequence ID" value="KAH3806693.1"/>
    <property type="molecule type" value="Genomic_DNA"/>
</dbReference>
<gene>
    <name evidence="7" type="ORF">DPMN_135017</name>
</gene>
<sequence>MAYRKIKKYFKMEDREGLEVIDLSRLRGNQSTFQKIMGDVSKKSAAQQVVIGGATGWVSGYLFIKVGKIAAISLGTTLILFKLAQHQGYININWRRVNQHMDEARRTLEREAVRQYPQMMDKAKKFVQENMFLATSFAGGFFIGLAF</sequence>
<keyword evidence="5 6" id="KW-0472">Membrane</keyword>
<evidence type="ECO:0000256" key="1">
    <source>
        <dbReference type="ARBA" id="ARBA00004374"/>
    </source>
</evidence>